<gene>
    <name evidence="3" type="ORF">B5P45_02945</name>
</gene>
<keyword evidence="4" id="KW-1185">Reference proteome</keyword>
<feature type="domain" description="DUF7947" evidence="2">
    <location>
        <begin position="191"/>
        <end position="271"/>
    </location>
</feature>
<reference evidence="4" key="1">
    <citation type="journal article" date="2017" name="Int J Environ Stud">
        <title>Does the Miocene-Pliocene relict legume Oxytropis triphylla form nitrogen-fixing nodules with a combination of bacterial strains?</title>
        <authorList>
            <person name="Safronova V."/>
            <person name="Belimov A."/>
            <person name="Sazanova A."/>
            <person name="Kuznetsova I."/>
            <person name="Popova J."/>
            <person name="Andronov E."/>
            <person name="Verkhozina A."/>
            <person name="Tikhonovich I."/>
        </authorList>
    </citation>
    <scope>NUCLEOTIDE SEQUENCE [LARGE SCALE GENOMIC DNA]</scope>
    <source>
        <strain evidence="4">Tri-38</strain>
    </source>
</reference>
<protein>
    <submittedName>
        <fullName evidence="3">Uncharacterized protein</fullName>
    </submittedName>
</protein>
<name>A0A2N9W4V2_9HYPH</name>
<evidence type="ECO:0000313" key="4">
    <source>
        <dbReference type="Proteomes" id="UP000232163"/>
    </source>
</evidence>
<dbReference type="Pfam" id="PF25679">
    <property type="entry name" value="DUF7947"/>
    <property type="match status" value="1"/>
</dbReference>
<dbReference type="Pfam" id="PF25678">
    <property type="entry name" value="DUF7946"/>
    <property type="match status" value="1"/>
</dbReference>
<accession>A0A2N9W4V2</accession>
<evidence type="ECO:0000259" key="1">
    <source>
        <dbReference type="Pfam" id="PF25678"/>
    </source>
</evidence>
<organism evidence="3 4">
    <name type="scientific">Phyllobacterium zundukense</name>
    <dbReference type="NCBI Taxonomy" id="1867719"/>
    <lineage>
        <taxon>Bacteria</taxon>
        <taxon>Pseudomonadati</taxon>
        <taxon>Pseudomonadota</taxon>
        <taxon>Alphaproteobacteria</taxon>
        <taxon>Hyphomicrobiales</taxon>
        <taxon>Phyllobacteriaceae</taxon>
        <taxon>Phyllobacterium</taxon>
    </lineage>
</organism>
<proteinExistence type="predicted"/>
<dbReference type="InterPro" id="IPR057706">
    <property type="entry name" value="DUF7946"/>
</dbReference>
<dbReference type="RefSeq" id="WP_099999097.1">
    <property type="nucleotide sequence ID" value="NZ_CP017940.1"/>
</dbReference>
<dbReference type="OrthoDB" id="7836660at2"/>
<sequence>MLEIRYKLQYTGDAADDHRLPAHDGATSLEGITWSFALLGNYLATGDIRKRGNLDKRVRFYLAPASRGSFTNEVIAFVTEPQSLFLTSILGSVAVGAITTAFTGFVKHAVTKVCGLQDDDHAQFMRVLDRFPSGDLEANFDAIEPAMSRAHNVIGSGAAELNIIKGRTQLLKLDTITKSYVNSNFENPENTIRTVSVGALNANTGNGRVYDVETKKTIPFTVDKEPRPGTYAVLSSSLDRYIGGLPSNIKVTCREIYSHDDRIKKLKIFSANNLKSSEHG</sequence>
<dbReference type="KEGG" id="pht:BLM14_09130"/>
<dbReference type="AlphaFoldDB" id="A0A2N9W4V2"/>
<evidence type="ECO:0000259" key="2">
    <source>
        <dbReference type="Pfam" id="PF25679"/>
    </source>
</evidence>
<comment type="caution">
    <text evidence="3">The sequence shown here is derived from an EMBL/GenBank/DDBJ whole genome shotgun (WGS) entry which is preliminary data.</text>
</comment>
<feature type="domain" description="DUF7946" evidence="1">
    <location>
        <begin position="7"/>
        <end position="181"/>
    </location>
</feature>
<evidence type="ECO:0000313" key="3">
    <source>
        <dbReference type="EMBL" id="PIO46770.1"/>
    </source>
</evidence>
<dbReference type="EMBL" id="MZMT01000003">
    <property type="protein sequence ID" value="PIO46770.1"/>
    <property type="molecule type" value="Genomic_DNA"/>
</dbReference>
<dbReference type="InterPro" id="IPR057707">
    <property type="entry name" value="DUF7947"/>
</dbReference>
<dbReference type="Proteomes" id="UP000232163">
    <property type="component" value="Unassembled WGS sequence"/>
</dbReference>